<dbReference type="SMART" id="SM00226">
    <property type="entry name" value="LMWPc"/>
    <property type="match status" value="1"/>
</dbReference>
<name>A0ABQ6R438_9BACT</name>
<comment type="caution">
    <text evidence="3">The sequence shown here is derived from an EMBL/GenBank/DDBJ whole genome shotgun (WGS) entry which is preliminary data.</text>
</comment>
<protein>
    <recommendedName>
        <fullName evidence="2">Phosphotyrosine protein phosphatase I domain-containing protein</fullName>
    </recommendedName>
</protein>
<accession>A0ABQ6R438</accession>
<sequence>MKKVIFACVHNAGRSQMAAAFFNAMADPTRAHAVSAGTQPGSRVHPEVQAVMAEVGIDLSEARPQLLTEELAQGAQWLITMGCGDACPFVPGLRRGDWPLEDPKGKSLERVREIRDDVRSRVLDLLSRDDGEQR</sequence>
<dbReference type="InterPro" id="IPR036196">
    <property type="entry name" value="Ptyr_pPase_sf"/>
</dbReference>
<reference evidence="3 4" key="1">
    <citation type="journal article" date="2024" name="Arch. Microbiol.">
        <title>Corallococcus caeni sp. nov., a novel myxobacterium isolated from activated sludge.</title>
        <authorList>
            <person name="Tomita S."/>
            <person name="Nakai R."/>
            <person name="Kuroda K."/>
            <person name="Kurashita H."/>
            <person name="Hatamoto M."/>
            <person name="Yamaguchi T."/>
            <person name="Narihiro T."/>
        </authorList>
    </citation>
    <scope>NUCLEOTIDE SEQUENCE [LARGE SCALE GENOMIC DNA]</scope>
    <source>
        <strain evidence="3 4">NO1</strain>
    </source>
</reference>
<feature type="domain" description="Phosphotyrosine protein phosphatase I" evidence="2">
    <location>
        <begin position="2"/>
        <end position="128"/>
    </location>
</feature>
<gene>
    <name evidence="3" type="ORF">ASNO1_73430</name>
</gene>
<organism evidence="3 4">
    <name type="scientific">Corallococcus caeni</name>
    <dbReference type="NCBI Taxonomy" id="3082388"/>
    <lineage>
        <taxon>Bacteria</taxon>
        <taxon>Pseudomonadati</taxon>
        <taxon>Myxococcota</taxon>
        <taxon>Myxococcia</taxon>
        <taxon>Myxococcales</taxon>
        <taxon>Cystobacterineae</taxon>
        <taxon>Myxococcaceae</taxon>
        <taxon>Corallococcus</taxon>
    </lineage>
</organism>
<dbReference type="RefSeq" id="WP_338282360.1">
    <property type="nucleotide sequence ID" value="NZ_BTTX01000010.1"/>
</dbReference>
<dbReference type="PANTHER" id="PTHR43428:SF1">
    <property type="entry name" value="ARSENATE REDUCTASE"/>
    <property type="match status" value="1"/>
</dbReference>
<dbReference type="InterPro" id="IPR023485">
    <property type="entry name" value="Ptyr_pPase"/>
</dbReference>
<keyword evidence="1" id="KW-0059">Arsenical resistance</keyword>
<dbReference type="EMBL" id="BTTX01000010">
    <property type="protein sequence ID" value="GMU11089.1"/>
    <property type="molecule type" value="Genomic_DNA"/>
</dbReference>
<evidence type="ECO:0000313" key="3">
    <source>
        <dbReference type="EMBL" id="GMU11089.1"/>
    </source>
</evidence>
<dbReference type="Proteomes" id="UP001342631">
    <property type="component" value="Unassembled WGS sequence"/>
</dbReference>
<dbReference type="Gene3D" id="3.40.50.2300">
    <property type="match status" value="1"/>
</dbReference>
<dbReference type="Pfam" id="PF01451">
    <property type="entry name" value="LMWPc"/>
    <property type="match status" value="1"/>
</dbReference>
<evidence type="ECO:0000313" key="4">
    <source>
        <dbReference type="Proteomes" id="UP001342631"/>
    </source>
</evidence>
<evidence type="ECO:0000259" key="2">
    <source>
        <dbReference type="SMART" id="SM00226"/>
    </source>
</evidence>
<evidence type="ECO:0000256" key="1">
    <source>
        <dbReference type="ARBA" id="ARBA00022849"/>
    </source>
</evidence>
<dbReference type="SUPFAM" id="SSF52788">
    <property type="entry name" value="Phosphotyrosine protein phosphatases I"/>
    <property type="match status" value="1"/>
</dbReference>
<proteinExistence type="predicted"/>
<keyword evidence="4" id="KW-1185">Reference proteome</keyword>
<dbReference type="PANTHER" id="PTHR43428">
    <property type="entry name" value="ARSENATE REDUCTASE"/>
    <property type="match status" value="1"/>
</dbReference>